<protein>
    <recommendedName>
        <fullName evidence="2">LppA-like lipoprotein</fullName>
    </recommendedName>
</protein>
<gene>
    <name evidence="1" type="ORF">AB2U05_32475</name>
</gene>
<name>A0AB39TUP7_9ACTN</name>
<dbReference type="AlphaFoldDB" id="A0AB39TUP7"/>
<dbReference type="RefSeq" id="WP_369185120.1">
    <property type="nucleotide sequence ID" value="NZ_CP163445.1"/>
</dbReference>
<sequence>MPVEQAQHRIEAELADVAGAFHPGLQWDETKFESNPDLTGLCGTSGCRKTGRTEMIAEQAARVRIASTRGQEALDLVQALWAGKGYPVERDKGAVEVRGSGFTLWFAVGVNGCAEARVTLTDVTDTTDNNGNGGFLRGPLNYATQCATVDDPYWSH</sequence>
<evidence type="ECO:0000313" key="1">
    <source>
        <dbReference type="EMBL" id="XDQ82880.1"/>
    </source>
</evidence>
<accession>A0AB39TUP7</accession>
<organism evidence="1">
    <name type="scientific">Streptomyces sp. Y1</name>
    <dbReference type="NCBI Taxonomy" id="3238634"/>
    <lineage>
        <taxon>Bacteria</taxon>
        <taxon>Bacillati</taxon>
        <taxon>Actinomycetota</taxon>
        <taxon>Actinomycetes</taxon>
        <taxon>Kitasatosporales</taxon>
        <taxon>Streptomycetaceae</taxon>
        <taxon>Streptomyces</taxon>
    </lineage>
</organism>
<evidence type="ECO:0008006" key="2">
    <source>
        <dbReference type="Google" id="ProtNLM"/>
    </source>
</evidence>
<reference evidence="1" key="1">
    <citation type="submission" date="2024-07" db="EMBL/GenBank/DDBJ databases">
        <authorList>
            <person name="Yu S.T."/>
        </authorList>
    </citation>
    <scope>NUCLEOTIDE SEQUENCE</scope>
    <source>
        <strain evidence="1">Y1</strain>
    </source>
</reference>
<dbReference type="EMBL" id="CP163445">
    <property type="protein sequence ID" value="XDQ82880.1"/>
    <property type="molecule type" value="Genomic_DNA"/>
</dbReference>
<proteinExistence type="predicted"/>